<evidence type="ECO:0000313" key="2">
    <source>
        <dbReference type="EMBL" id="MCQ8768530.1"/>
    </source>
</evidence>
<comment type="caution">
    <text evidence="2">The sequence shown here is derived from an EMBL/GenBank/DDBJ whole genome shotgun (WGS) entry which is preliminary data.</text>
</comment>
<dbReference type="EMBL" id="JANIID010000001">
    <property type="protein sequence ID" value="MCQ8768530.1"/>
    <property type="molecule type" value="Genomic_DNA"/>
</dbReference>
<dbReference type="AlphaFoldDB" id="A0A9X2LEG9"/>
<keyword evidence="3" id="KW-1185">Reference proteome</keyword>
<feature type="compositionally biased region" description="Low complexity" evidence="1">
    <location>
        <begin position="94"/>
        <end position="109"/>
    </location>
</feature>
<accession>A0A9X2LEG9</accession>
<dbReference type="Proteomes" id="UP001142374">
    <property type="component" value="Unassembled WGS sequence"/>
</dbReference>
<reference evidence="2" key="1">
    <citation type="submission" date="2022-06" db="EMBL/GenBank/DDBJ databases">
        <title>WGS of actinobacteria.</title>
        <authorList>
            <person name="Thawai C."/>
        </authorList>
    </citation>
    <scope>NUCLEOTIDE SEQUENCE</scope>
    <source>
        <strain evidence="2">AA8</strain>
    </source>
</reference>
<proteinExistence type="predicted"/>
<evidence type="ECO:0000313" key="3">
    <source>
        <dbReference type="Proteomes" id="UP001142374"/>
    </source>
</evidence>
<feature type="region of interest" description="Disordered" evidence="1">
    <location>
        <begin position="60"/>
        <end position="116"/>
    </location>
</feature>
<organism evidence="2 3">
    <name type="scientific">Streptomyces telluris</name>
    <dbReference type="NCBI Taxonomy" id="2720021"/>
    <lineage>
        <taxon>Bacteria</taxon>
        <taxon>Bacillati</taxon>
        <taxon>Actinomycetota</taxon>
        <taxon>Actinomycetes</taxon>
        <taxon>Kitasatosporales</taxon>
        <taxon>Streptomycetaceae</taxon>
        <taxon>Streptomyces</taxon>
    </lineage>
</organism>
<gene>
    <name evidence="2" type="ORF">NQU55_01865</name>
</gene>
<dbReference type="RefSeq" id="WP_168095007.1">
    <property type="nucleotide sequence ID" value="NZ_JAATER010000337.1"/>
</dbReference>
<sequence>MNLWSPEPLPWRPALRASVAVLVSVLLLFSGGSGTVYALGPGPEESSVSVEFAATDDCVADTRSPRSSVSPSRRSCLPPFRASVLPATPARPLSAPAGPEGPAASAGPARNDVLRC</sequence>
<name>A0A9X2LEG9_9ACTN</name>
<feature type="compositionally biased region" description="Low complexity" evidence="1">
    <location>
        <begin position="65"/>
        <end position="79"/>
    </location>
</feature>
<protein>
    <submittedName>
        <fullName evidence="2">Uncharacterized protein</fullName>
    </submittedName>
</protein>
<evidence type="ECO:0000256" key="1">
    <source>
        <dbReference type="SAM" id="MobiDB-lite"/>
    </source>
</evidence>